<protein>
    <submittedName>
        <fullName evidence="3">Uncharacterized protein</fullName>
    </submittedName>
</protein>
<sequence>MNDEASSPSADWGNHTIADLRQPVTKALRPGTRVRCRSRDFVSNWAKAKAETSEILKLSAEKNDADVHSRKLAILDMKKEHDKKLQDMELLNAQEILQHEREMLENERKLQEMQLLNAQETLEHEREMRALLKQQAIEK</sequence>
<feature type="coiled-coil region" evidence="1">
    <location>
        <begin position="94"/>
        <end position="135"/>
    </location>
</feature>
<keyword evidence="1" id="KW-0175">Coiled coil</keyword>
<dbReference type="EMBL" id="GBRD01002987">
    <property type="protein sequence ID" value="JAG62834.1"/>
    <property type="molecule type" value="Transcribed_RNA"/>
</dbReference>
<proteinExistence type="predicted"/>
<evidence type="ECO:0000256" key="1">
    <source>
        <dbReference type="SAM" id="Coils"/>
    </source>
</evidence>
<name>A0A0K8TBE6_LYGHE</name>
<evidence type="ECO:0000256" key="2">
    <source>
        <dbReference type="SAM" id="MobiDB-lite"/>
    </source>
</evidence>
<evidence type="ECO:0000313" key="3">
    <source>
        <dbReference type="EMBL" id="JAG62834.1"/>
    </source>
</evidence>
<feature type="region of interest" description="Disordered" evidence="2">
    <location>
        <begin position="1"/>
        <end position="24"/>
    </location>
</feature>
<organism evidence="3">
    <name type="scientific">Lygus hesperus</name>
    <name type="common">Western plant bug</name>
    <dbReference type="NCBI Taxonomy" id="30085"/>
    <lineage>
        <taxon>Eukaryota</taxon>
        <taxon>Metazoa</taxon>
        <taxon>Ecdysozoa</taxon>
        <taxon>Arthropoda</taxon>
        <taxon>Hexapoda</taxon>
        <taxon>Insecta</taxon>
        <taxon>Pterygota</taxon>
        <taxon>Neoptera</taxon>
        <taxon>Paraneoptera</taxon>
        <taxon>Hemiptera</taxon>
        <taxon>Heteroptera</taxon>
        <taxon>Panheteroptera</taxon>
        <taxon>Cimicomorpha</taxon>
        <taxon>Miridae</taxon>
        <taxon>Mirini</taxon>
        <taxon>Lygus</taxon>
    </lineage>
</organism>
<feature type="non-terminal residue" evidence="3">
    <location>
        <position position="139"/>
    </location>
</feature>
<reference evidence="3" key="1">
    <citation type="submission" date="2014-09" db="EMBL/GenBank/DDBJ databases">
        <authorList>
            <person name="Magalhaes I.L.F."/>
            <person name="Oliveira U."/>
            <person name="Santos F.R."/>
            <person name="Vidigal T.H.D.A."/>
            <person name="Brescovit A.D."/>
            <person name="Santos A.J."/>
        </authorList>
    </citation>
    <scope>NUCLEOTIDE SEQUENCE</scope>
</reference>
<accession>A0A0K8TBE6</accession>
<dbReference type="AlphaFoldDB" id="A0A0K8TBE6"/>